<evidence type="ECO:0000256" key="1">
    <source>
        <dbReference type="ARBA" id="ARBA00001927"/>
    </source>
</evidence>
<comment type="caution">
    <text evidence="12">The sequence shown here is derived from an EMBL/GenBank/DDBJ whole genome shotgun (WGS) entry which is preliminary data.</text>
</comment>
<keyword evidence="13" id="KW-1185">Reference proteome</keyword>
<evidence type="ECO:0000256" key="3">
    <source>
        <dbReference type="ARBA" id="ARBA00004196"/>
    </source>
</evidence>
<evidence type="ECO:0000256" key="6">
    <source>
        <dbReference type="ARBA" id="ARBA00022723"/>
    </source>
</evidence>
<comment type="cofactor">
    <cofactor evidence="2">
        <name>[4Fe-4S] cluster</name>
        <dbReference type="ChEBI" id="CHEBI:49883"/>
    </cofactor>
</comment>
<evidence type="ECO:0000256" key="2">
    <source>
        <dbReference type="ARBA" id="ARBA00001966"/>
    </source>
</evidence>
<comment type="subcellular location">
    <subcellularLocation>
        <location evidence="3">Cell envelope</location>
    </subcellularLocation>
</comment>
<comment type="cofactor">
    <cofactor evidence="1">
        <name>[3Fe-4S] cluster</name>
        <dbReference type="ChEBI" id="CHEBI:21137"/>
    </cofactor>
</comment>
<dbReference type="PANTHER" id="PTHR43518:SF1">
    <property type="entry name" value="RESPIRATORY NITRATE REDUCTASE 1 BETA CHAIN"/>
    <property type="match status" value="1"/>
</dbReference>
<dbReference type="Proteomes" id="UP000638849">
    <property type="component" value="Unassembled WGS sequence"/>
</dbReference>
<reference evidence="12 13" key="1">
    <citation type="submission" date="2020-12" db="EMBL/GenBank/DDBJ databases">
        <authorList>
            <person name="Kusuma A.B."/>
            <person name="Nouioui I."/>
            <person name="Goodfellow M."/>
        </authorList>
    </citation>
    <scope>NUCLEOTIDE SEQUENCE [LARGE SCALE GENOMIC DNA]</scope>
    <source>
        <strain evidence="12 13">DSM 41764</strain>
    </source>
</reference>
<evidence type="ECO:0000256" key="5">
    <source>
        <dbReference type="ARBA" id="ARBA00022485"/>
    </source>
</evidence>
<gene>
    <name evidence="12" type="primary">narY</name>
    <name evidence="12" type="ORF">JBF12_08865</name>
</gene>
<evidence type="ECO:0000256" key="8">
    <source>
        <dbReference type="ARBA" id="ARBA00022982"/>
    </source>
</evidence>
<keyword evidence="10" id="KW-0411">Iron-sulfur</keyword>
<keyword evidence="6" id="KW-0479">Metal-binding</keyword>
<feature type="non-terminal residue" evidence="12">
    <location>
        <position position="120"/>
    </location>
</feature>
<name>A0ABS0R7Q9_9ACTN</name>
<evidence type="ECO:0000256" key="10">
    <source>
        <dbReference type="ARBA" id="ARBA00023014"/>
    </source>
</evidence>
<feature type="domain" description="4Fe-4S ferredoxin-type" evidence="11">
    <location>
        <begin position="15"/>
        <end position="44"/>
    </location>
</feature>
<keyword evidence="7" id="KW-0677">Repeat</keyword>
<keyword evidence="4" id="KW-0813">Transport</keyword>
<evidence type="ECO:0000256" key="9">
    <source>
        <dbReference type="ARBA" id="ARBA00023004"/>
    </source>
</evidence>
<proteinExistence type="predicted"/>
<dbReference type="PROSITE" id="PS51379">
    <property type="entry name" value="4FE4S_FER_2"/>
    <property type="match status" value="1"/>
</dbReference>
<dbReference type="Gene3D" id="3.30.70.20">
    <property type="match status" value="1"/>
</dbReference>
<keyword evidence="8" id="KW-0249">Electron transport</keyword>
<evidence type="ECO:0000313" key="13">
    <source>
        <dbReference type="Proteomes" id="UP000638849"/>
    </source>
</evidence>
<dbReference type="PANTHER" id="PTHR43518">
    <property type="entry name" value="NITRATE REDUCTASE BETA SUBUNIT"/>
    <property type="match status" value="1"/>
</dbReference>
<dbReference type="EMBL" id="JAEEAQ010000055">
    <property type="protein sequence ID" value="MBI0313103.1"/>
    <property type="molecule type" value="Genomic_DNA"/>
</dbReference>
<evidence type="ECO:0000259" key="11">
    <source>
        <dbReference type="PROSITE" id="PS51379"/>
    </source>
</evidence>
<evidence type="ECO:0000256" key="7">
    <source>
        <dbReference type="ARBA" id="ARBA00022737"/>
    </source>
</evidence>
<sequence length="120" mass="13981">MPRHRPRGPRVMAQVAMVMNLDKCIGCHTCSVTCKQTWTNRSGTEYVWFNNVETRPGQGYPRGYEDQDTWKGGWHLKGGRLVPRTGGRARRLARLFANPELPRLDDYYQPWTYDYDTLTT</sequence>
<evidence type="ECO:0000313" key="12">
    <source>
        <dbReference type="EMBL" id="MBI0313103.1"/>
    </source>
</evidence>
<organism evidence="12 13">
    <name type="scientific">Streptomyces javensis</name>
    <dbReference type="NCBI Taxonomy" id="114698"/>
    <lineage>
        <taxon>Bacteria</taxon>
        <taxon>Bacillati</taxon>
        <taxon>Actinomycetota</taxon>
        <taxon>Actinomycetes</taxon>
        <taxon>Kitasatosporales</taxon>
        <taxon>Streptomycetaceae</taxon>
        <taxon>Streptomyces</taxon>
        <taxon>Streptomyces violaceusniger group</taxon>
    </lineage>
</organism>
<protein>
    <submittedName>
        <fullName evidence="12">Nitrate reductase subunit beta</fullName>
    </submittedName>
</protein>
<dbReference type="InterPro" id="IPR017896">
    <property type="entry name" value="4Fe4S_Fe-S-bd"/>
</dbReference>
<accession>A0ABS0R7Q9</accession>
<evidence type="ECO:0000256" key="4">
    <source>
        <dbReference type="ARBA" id="ARBA00022448"/>
    </source>
</evidence>
<dbReference type="SUPFAM" id="SSF54862">
    <property type="entry name" value="4Fe-4S ferredoxins"/>
    <property type="match status" value="1"/>
</dbReference>
<keyword evidence="9" id="KW-0408">Iron</keyword>
<keyword evidence="5" id="KW-0004">4Fe-4S</keyword>